<evidence type="ECO:0000313" key="2">
    <source>
        <dbReference type="EMBL" id="QRJ64472.1"/>
    </source>
</evidence>
<dbReference type="AlphaFoldDB" id="A0A974SQ96"/>
<dbReference type="KEGG" id="ares:IWH25_03725"/>
<protein>
    <submittedName>
        <fullName evidence="2">Uncharacterized protein</fullName>
    </submittedName>
</protein>
<accession>A0A974SQ96</accession>
<dbReference type="EMBL" id="CP064781">
    <property type="protein sequence ID" value="QRJ64472.1"/>
    <property type="molecule type" value="Genomic_DNA"/>
</dbReference>
<proteinExistence type="predicted"/>
<dbReference type="Proteomes" id="UP000663444">
    <property type="component" value="Chromosome"/>
</dbReference>
<sequence>MSRPSDPREPLGPAVGRFLSAQKREARHVLGELLAMRGLMPLLMKPRNGGHWTAAEKTELLSQLRRLSRISPYLLFLLLPGSALLLPLYAWWLDRRRRPRAGETAPASVPDSQRP</sequence>
<reference evidence="2" key="1">
    <citation type="submission" date="2020-11" db="EMBL/GenBank/DDBJ databases">
        <title>Azospira restricta DSM 18626 genome sequence.</title>
        <authorList>
            <person name="Moe W.M."/>
        </authorList>
    </citation>
    <scope>NUCLEOTIDE SEQUENCE</scope>
    <source>
        <strain evidence="2">DSM 18626</strain>
    </source>
</reference>
<evidence type="ECO:0000313" key="3">
    <source>
        <dbReference type="Proteomes" id="UP000663444"/>
    </source>
</evidence>
<gene>
    <name evidence="2" type="ORF">IWH25_03725</name>
</gene>
<dbReference type="RefSeq" id="WP_203388016.1">
    <property type="nucleotide sequence ID" value="NZ_CP064781.1"/>
</dbReference>
<keyword evidence="1" id="KW-1133">Transmembrane helix</keyword>
<organism evidence="2 3">
    <name type="scientific">Azospira restricta</name>
    <dbReference type="NCBI Taxonomy" id="404405"/>
    <lineage>
        <taxon>Bacteria</taxon>
        <taxon>Pseudomonadati</taxon>
        <taxon>Pseudomonadota</taxon>
        <taxon>Betaproteobacteria</taxon>
        <taxon>Rhodocyclales</taxon>
        <taxon>Rhodocyclaceae</taxon>
        <taxon>Azospira</taxon>
    </lineage>
</organism>
<keyword evidence="3" id="KW-1185">Reference proteome</keyword>
<evidence type="ECO:0000256" key="1">
    <source>
        <dbReference type="SAM" id="Phobius"/>
    </source>
</evidence>
<keyword evidence="1" id="KW-0472">Membrane</keyword>
<feature type="transmembrane region" description="Helical" evidence="1">
    <location>
        <begin position="70"/>
        <end position="92"/>
    </location>
</feature>
<name>A0A974SQ96_9RHOO</name>
<keyword evidence="1" id="KW-0812">Transmembrane</keyword>